<organism evidence="1 2">
    <name type="scientific">Cyprinus carpio</name>
    <name type="common">Common carp</name>
    <dbReference type="NCBI Taxonomy" id="7962"/>
    <lineage>
        <taxon>Eukaryota</taxon>
        <taxon>Metazoa</taxon>
        <taxon>Chordata</taxon>
        <taxon>Craniata</taxon>
        <taxon>Vertebrata</taxon>
        <taxon>Euteleostomi</taxon>
        <taxon>Actinopterygii</taxon>
        <taxon>Neopterygii</taxon>
        <taxon>Teleostei</taxon>
        <taxon>Ostariophysi</taxon>
        <taxon>Cypriniformes</taxon>
        <taxon>Cyprinidae</taxon>
        <taxon>Cyprininae</taxon>
        <taxon>Cyprinus</taxon>
    </lineage>
</organism>
<dbReference type="GO" id="GO:0008092">
    <property type="term" value="F:cytoskeletal protein binding"/>
    <property type="evidence" value="ECO:0007669"/>
    <property type="project" value="TreeGrafter"/>
</dbReference>
<accession>A0A8C1SDH0</accession>
<dbReference type="PANTHER" id="PTHR31508">
    <property type="entry name" value="PROTEIN PITCHFORK"/>
    <property type="match status" value="1"/>
</dbReference>
<sequence length="140" mass="16307">QCFTPRVAFGCCQIRLMFPTHFAPDRMGNEMIVLYGSKELGPRCYNNHTVGTLTYELQHRPESKRGFFLKQSTSKAIKRNMGSKMLFCNWAYVHDIVQSKKVSWPTKFGSPDWSKVPSLARKALEFRKQKNRVAYLSLFY</sequence>
<dbReference type="InterPro" id="IPR033602">
    <property type="entry name" value="CIMAP3"/>
</dbReference>
<proteinExistence type="predicted"/>
<dbReference type="AlphaFoldDB" id="A0A8C1SDH0"/>
<dbReference type="Proteomes" id="UP000694700">
    <property type="component" value="Unplaced"/>
</dbReference>
<evidence type="ECO:0000313" key="1">
    <source>
        <dbReference type="Ensembl" id="ENSCCRP00015006310.1"/>
    </source>
</evidence>
<evidence type="ECO:0000313" key="2">
    <source>
        <dbReference type="Proteomes" id="UP000694700"/>
    </source>
</evidence>
<dbReference type="PANTHER" id="PTHR31508:SF2">
    <property type="entry name" value="PROTEIN PITCHFORK"/>
    <property type="match status" value="1"/>
</dbReference>
<protein>
    <submittedName>
        <fullName evidence="1">Uncharacterized protein</fullName>
    </submittedName>
</protein>
<name>A0A8C1SDH0_CYPCA</name>
<dbReference type="Ensembl" id="ENSCCRT00015006564.1">
    <property type="protein sequence ID" value="ENSCCRP00015006310.1"/>
    <property type="gene ID" value="ENSCCRG00015003242.1"/>
</dbReference>
<dbReference type="GO" id="GO:0031344">
    <property type="term" value="P:regulation of cell projection organization"/>
    <property type="evidence" value="ECO:0007669"/>
    <property type="project" value="TreeGrafter"/>
</dbReference>
<reference evidence="1" key="1">
    <citation type="submission" date="2025-08" db="UniProtKB">
        <authorList>
            <consortium name="Ensembl"/>
        </authorList>
    </citation>
    <scope>IDENTIFICATION</scope>
</reference>